<sequence length="353" mass="41370">MNDLKNDDFDYELYYTTANDTYDNISSDEEDDDMLTLFDPIKPRVYMSNFQIGLIHFFLSSSFMILQFLVFSSFYNNKTIFKKTCFKIIFNHGILSLIQQICHIITSIITILEKEEINVVLPIIGAILTASYIGSTSFILLLTLNRFDIVYDINFLHNIEKEKFYLIGIVLCYIWTIVIFIGYSIIPACKLTFSFTSYEWIYLNSEEVFEFEKNFIFLMLGISFVLQFMVLLKILFLRCGTSRKIVFVPDDLKIVFHAFLCFATTFFLELLWEGLLFQSYFTGTFIIVPHLLYIFSSVSNSFFILCCVKEIRKNIIIYRYYKKKFKNSSPVKSIKLTFNTNGNKLINNVSILS</sequence>
<dbReference type="Pfam" id="PF10328">
    <property type="entry name" value="7TM_GPCR_Srx"/>
    <property type="match status" value="1"/>
</dbReference>
<feature type="transmembrane region" description="Helical" evidence="1">
    <location>
        <begin position="123"/>
        <end position="144"/>
    </location>
</feature>
<accession>A0A090LA05</accession>
<keyword evidence="1" id="KW-1133">Transmembrane helix</keyword>
<keyword evidence="1" id="KW-0472">Membrane</keyword>
<evidence type="ECO:0000313" key="4">
    <source>
        <dbReference type="Proteomes" id="UP000035682"/>
    </source>
</evidence>
<feature type="transmembrane region" description="Helical" evidence="1">
    <location>
        <begin position="215"/>
        <end position="234"/>
    </location>
</feature>
<feature type="transmembrane region" description="Helical" evidence="1">
    <location>
        <begin position="88"/>
        <end position="111"/>
    </location>
</feature>
<gene>
    <name evidence="3 5 6" type="ORF">SRAE_1000322600</name>
</gene>
<reference evidence="5" key="2">
    <citation type="submission" date="2020-12" db="UniProtKB">
        <authorList>
            <consortium name="WormBaseParasite"/>
        </authorList>
    </citation>
    <scope>IDENTIFICATION</scope>
</reference>
<feature type="domain" description="7TM GPCR serpentine receptor class x (Srx)" evidence="2">
    <location>
        <begin position="64"/>
        <end position="236"/>
    </location>
</feature>
<feature type="transmembrane region" description="Helical" evidence="1">
    <location>
        <begin position="284"/>
        <end position="308"/>
    </location>
</feature>
<evidence type="ECO:0000313" key="3">
    <source>
        <dbReference type="EMBL" id="CEF64973.1"/>
    </source>
</evidence>
<keyword evidence="3" id="KW-0675">Receptor</keyword>
<dbReference type="Proteomes" id="UP000035682">
    <property type="component" value="Unplaced"/>
</dbReference>
<dbReference type="WBParaSite" id="SRAE_1000322600.1">
    <property type="protein sequence ID" value="SRAE_1000322600.1"/>
    <property type="gene ID" value="WBGene00259843"/>
</dbReference>
<dbReference type="CTD" id="36377338"/>
<dbReference type="EMBL" id="LN609528">
    <property type="protein sequence ID" value="CEF64973.1"/>
    <property type="molecule type" value="Genomic_DNA"/>
</dbReference>
<feature type="transmembrane region" description="Helical" evidence="1">
    <location>
        <begin position="254"/>
        <end position="272"/>
    </location>
</feature>
<protein>
    <submittedName>
        <fullName evidence="3 5">7TM GPCR, serpentine receptor class x (Srx) family-containing protein</fullName>
    </submittedName>
</protein>
<feature type="transmembrane region" description="Helical" evidence="1">
    <location>
        <begin position="54"/>
        <end position="76"/>
    </location>
</feature>
<dbReference type="RefSeq" id="XP_024504174.1">
    <property type="nucleotide sequence ID" value="XM_024650392.1"/>
</dbReference>
<organism evidence="3">
    <name type="scientific">Strongyloides ratti</name>
    <name type="common">Parasitic roundworm</name>
    <dbReference type="NCBI Taxonomy" id="34506"/>
    <lineage>
        <taxon>Eukaryota</taxon>
        <taxon>Metazoa</taxon>
        <taxon>Ecdysozoa</taxon>
        <taxon>Nematoda</taxon>
        <taxon>Chromadorea</taxon>
        <taxon>Rhabditida</taxon>
        <taxon>Tylenchina</taxon>
        <taxon>Panagrolaimomorpha</taxon>
        <taxon>Strongyloidoidea</taxon>
        <taxon>Strongyloididae</taxon>
        <taxon>Strongyloides</taxon>
    </lineage>
</organism>
<dbReference type="GeneID" id="36377338"/>
<keyword evidence="1" id="KW-0812">Transmembrane</keyword>
<dbReference type="AlphaFoldDB" id="A0A090LA05"/>
<dbReference type="WormBase" id="SRAE_1000322600">
    <property type="protein sequence ID" value="SRP12402"/>
    <property type="gene ID" value="WBGene00259843"/>
</dbReference>
<dbReference type="OMA" id="FIYACIN"/>
<reference evidence="3 4" key="1">
    <citation type="submission" date="2014-09" db="EMBL/GenBank/DDBJ databases">
        <authorList>
            <person name="Martin A.A."/>
        </authorList>
    </citation>
    <scope>NUCLEOTIDE SEQUENCE</scope>
    <source>
        <strain evidence="4">ED321</strain>
        <strain evidence="3">ED321 Heterogonic</strain>
    </source>
</reference>
<feature type="transmembrane region" description="Helical" evidence="1">
    <location>
        <begin position="164"/>
        <end position="186"/>
    </location>
</feature>
<proteinExistence type="predicted"/>
<evidence type="ECO:0000313" key="6">
    <source>
        <dbReference type="WormBase" id="SRAE_1000322600"/>
    </source>
</evidence>
<evidence type="ECO:0000259" key="2">
    <source>
        <dbReference type="Pfam" id="PF10328"/>
    </source>
</evidence>
<evidence type="ECO:0000256" key="1">
    <source>
        <dbReference type="SAM" id="Phobius"/>
    </source>
</evidence>
<dbReference type="InterPro" id="IPR019430">
    <property type="entry name" value="7TM_GPCR_serpentine_rcpt_Srx"/>
</dbReference>
<evidence type="ECO:0000313" key="5">
    <source>
        <dbReference type="WBParaSite" id="SRAE_1000322600.1"/>
    </source>
</evidence>
<keyword evidence="4" id="KW-1185">Reference proteome</keyword>
<name>A0A090LA05_STRRB</name>